<keyword evidence="1" id="KW-1133">Transmembrane helix</keyword>
<organism evidence="2 3">
    <name type="scientific">Candidatus Methanoperedens nitratireducens</name>
    <dbReference type="NCBI Taxonomy" id="1392998"/>
    <lineage>
        <taxon>Archaea</taxon>
        <taxon>Methanobacteriati</taxon>
        <taxon>Methanobacteriota</taxon>
        <taxon>Stenosarchaea group</taxon>
        <taxon>Methanomicrobia</taxon>
        <taxon>Methanosarcinales</taxon>
        <taxon>ANME-2 cluster</taxon>
        <taxon>Candidatus Methanoperedentaceae</taxon>
        <taxon>Candidatus Methanoperedens</taxon>
    </lineage>
</organism>
<evidence type="ECO:0008006" key="4">
    <source>
        <dbReference type="Google" id="ProtNLM"/>
    </source>
</evidence>
<keyword evidence="1" id="KW-0812">Transmembrane</keyword>
<proteinExistence type="predicted"/>
<reference evidence="3" key="1">
    <citation type="submission" date="2017-06" db="EMBL/GenBank/DDBJ databases">
        <authorList>
            <person name="Cremers G."/>
        </authorList>
    </citation>
    <scope>NUCLEOTIDE SEQUENCE [LARGE SCALE GENOMIC DNA]</scope>
</reference>
<dbReference type="EMBL" id="FZMP01000201">
    <property type="protein sequence ID" value="SNQ61908.1"/>
    <property type="molecule type" value="Genomic_DNA"/>
</dbReference>
<sequence>MVNAAIILIGGIVIYFLIYYYRIKQVDRNTMKCDPSRATPANVYMDGVGVFPH</sequence>
<evidence type="ECO:0000313" key="2">
    <source>
        <dbReference type="EMBL" id="SNQ61908.1"/>
    </source>
</evidence>
<dbReference type="AlphaFoldDB" id="A0A284VRR9"/>
<dbReference type="Proteomes" id="UP000218615">
    <property type="component" value="Unassembled WGS sequence"/>
</dbReference>
<name>A0A284VRR9_9EURY</name>
<keyword evidence="1" id="KW-0472">Membrane</keyword>
<gene>
    <name evidence="2" type="ORF">MNV_540005</name>
</gene>
<accession>A0A284VRR9</accession>
<evidence type="ECO:0000256" key="1">
    <source>
        <dbReference type="SAM" id="Phobius"/>
    </source>
</evidence>
<protein>
    <recommendedName>
        <fullName evidence="4">CstA N-terminal domain-containing protein</fullName>
    </recommendedName>
</protein>
<dbReference type="RefSeq" id="WP_179293995.1">
    <property type="nucleotide sequence ID" value="NZ_FZMP01000201.1"/>
</dbReference>
<feature type="transmembrane region" description="Helical" evidence="1">
    <location>
        <begin position="6"/>
        <end position="23"/>
    </location>
</feature>
<keyword evidence="3" id="KW-1185">Reference proteome</keyword>
<evidence type="ECO:0000313" key="3">
    <source>
        <dbReference type="Proteomes" id="UP000218615"/>
    </source>
</evidence>